<evidence type="ECO:0000259" key="2">
    <source>
        <dbReference type="PROSITE" id="PS00028"/>
    </source>
</evidence>
<comment type="caution">
    <text evidence="3">The sequence shown here is derived from an EMBL/GenBank/DDBJ whole genome shotgun (WGS) entry which is preliminary data.</text>
</comment>
<accession>A0ABR4CZL5</accession>
<feature type="domain" description="C2H2-type" evidence="2">
    <location>
        <begin position="116"/>
        <end position="138"/>
    </location>
</feature>
<dbReference type="EMBL" id="JAZHXI010000002">
    <property type="protein sequence ID" value="KAL2074828.1"/>
    <property type="molecule type" value="Genomic_DNA"/>
</dbReference>
<dbReference type="SMART" id="SM00355">
    <property type="entry name" value="ZnF_C2H2"/>
    <property type="match status" value="2"/>
</dbReference>
<evidence type="ECO:0000256" key="1">
    <source>
        <dbReference type="SAM" id="MobiDB-lite"/>
    </source>
</evidence>
<evidence type="ECO:0000313" key="4">
    <source>
        <dbReference type="Proteomes" id="UP001595075"/>
    </source>
</evidence>
<dbReference type="PROSITE" id="PS00028">
    <property type="entry name" value="ZINC_FINGER_C2H2_1"/>
    <property type="match status" value="1"/>
</dbReference>
<feature type="region of interest" description="Disordered" evidence="1">
    <location>
        <begin position="86"/>
        <end position="111"/>
    </location>
</feature>
<dbReference type="InterPro" id="IPR013087">
    <property type="entry name" value="Znf_C2H2_type"/>
</dbReference>
<evidence type="ECO:0000313" key="3">
    <source>
        <dbReference type="EMBL" id="KAL2074828.1"/>
    </source>
</evidence>
<feature type="compositionally biased region" description="Low complexity" evidence="1">
    <location>
        <begin position="89"/>
        <end position="98"/>
    </location>
</feature>
<organism evidence="3 4">
    <name type="scientific">Oculimacula yallundae</name>
    <dbReference type="NCBI Taxonomy" id="86028"/>
    <lineage>
        <taxon>Eukaryota</taxon>
        <taxon>Fungi</taxon>
        <taxon>Dikarya</taxon>
        <taxon>Ascomycota</taxon>
        <taxon>Pezizomycotina</taxon>
        <taxon>Leotiomycetes</taxon>
        <taxon>Helotiales</taxon>
        <taxon>Ploettnerulaceae</taxon>
        <taxon>Oculimacula</taxon>
    </lineage>
</organism>
<dbReference type="Proteomes" id="UP001595075">
    <property type="component" value="Unassembled WGS sequence"/>
</dbReference>
<sequence>MKAIIYSVHLSPGRSMNDQHRDKKRKLSSGEEGDEQGETRPMKIRWKRPKAGSKGIPFEEPYEQHSLPQITTPMILPEALEVPERPEAPEAFESPESTEAPERPEAMKTQPGDFKCQYCDATFGNKDLLLGHKMRTPHGFNDEGRIVAVSSGFGLDHQAKIITPPEGYYVDEYSDIVKIPKRTAVANPRAQTGPPVINPDPFFEPGCPDTGVFLPVGTPGYLHPTKQHTLWFCPWEGCGKRNWKLWRVNRHINTTHVAKRKSYFICSCGQAYATKAEEEAHRVLTGHEKAI</sequence>
<feature type="region of interest" description="Disordered" evidence="1">
    <location>
        <begin position="1"/>
        <end position="69"/>
    </location>
</feature>
<reference evidence="3 4" key="1">
    <citation type="journal article" date="2024" name="Commun. Biol.">
        <title>Comparative genomic analysis of thermophilic fungi reveals convergent evolutionary adaptations and gene losses.</title>
        <authorList>
            <person name="Steindorff A.S."/>
            <person name="Aguilar-Pontes M.V."/>
            <person name="Robinson A.J."/>
            <person name="Andreopoulos B."/>
            <person name="LaButti K."/>
            <person name="Kuo A."/>
            <person name="Mondo S."/>
            <person name="Riley R."/>
            <person name="Otillar R."/>
            <person name="Haridas S."/>
            <person name="Lipzen A."/>
            <person name="Grimwood J."/>
            <person name="Schmutz J."/>
            <person name="Clum A."/>
            <person name="Reid I.D."/>
            <person name="Moisan M.C."/>
            <person name="Butler G."/>
            <person name="Nguyen T.T.M."/>
            <person name="Dewar K."/>
            <person name="Conant G."/>
            <person name="Drula E."/>
            <person name="Henrissat B."/>
            <person name="Hansel C."/>
            <person name="Singer S."/>
            <person name="Hutchinson M.I."/>
            <person name="de Vries R.P."/>
            <person name="Natvig D.O."/>
            <person name="Powell A.J."/>
            <person name="Tsang A."/>
            <person name="Grigoriev I.V."/>
        </authorList>
    </citation>
    <scope>NUCLEOTIDE SEQUENCE [LARGE SCALE GENOMIC DNA]</scope>
    <source>
        <strain evidence="3 4">CBS 494.80</strain>
    </source>
</reference>
<protein>
    <recommendedName>
        <fullName evidence="2">C2H2-type domain-containing protein</fullName>
    </recommendedName>
</protein>
<proteinExistence type="predicted"/>
<name>A0ABR4CZL5_9HELO</name>
<gene>
    <name evidence="3" type="ORF">VTL71DRAFT_8607</name>
</gene>
<feature type="compositionally biased region" description="Basic residues" evidence="1">
    <location>
        <begin position="42"/>
        <end position="51"/>
    </location>
</feature>
<keyword evidence="4" id="KW-1185">Reference proteome</keyword>